<dbReference type="Proteomes" id="UP000653454">
    <property type="component" value="Unassembled WGS sequence"/>
</dbReference>
<dbReference type="CDD" id="cd00854">
    <property type="entry name" value="NagA"/>
    <property type="match status" value="1"/>
</dbReference>
<keyword evidence="5" id="KW-0479">Metal-binding</keyword>
<reference evidence="10" key="1">
    <citation type="submission" date="2020-11" db="EMBL/GenBank/DDBJ databases">
        <authorList>
            <person name="Whiteford S."/>
        </authorList>
    </citation>
    <scope>NUCLEOTIDE SEQUENCE</scope>
</reference>
<evidence type="ECO:0000256" key="1">
    <source>
        <dbReference type="ARBA" id="ARBA00001968"/>
    </source>
</evidence>
<dbReference type="Gene3D" id="3.20.20.140">
    <property type="entry name" value="Metal-dependent hydrolases"/>
    <property type="match status" value="1"/>
</dbReference>
<evidence type="ECO:0000256" key="4">
    <source>
        <dbReference type="ARBA" id="ARBA00018029"/>
    </source>
</evidence>
<dbReference type="EMBL" id="CAJHNJ030000002">
    <property type="protein sequence ID" value="CAG9091381.1"/>
    <property type="molecule type" value="Genomic_DNA"/>
</dbReference>
<dbReference type="AlphaFoldDB" id="A0A8S4D256"/>
<dbReference type="InterPro" id="IPR006680">
    <property type="entry name" value="Amidohydro-rel"/>
</dbReference>
<dbReference type="SUPFAM" id="SSF51338">
    <property type="entry name" value="Composite domain of metallo-dependent hydrolases"/>
    <property type="match status" value="1"/>
</dbReference>
<dbReference type="GO" id="GO:0006046">
    <property type="term" value="P:N-acetylglucosamine catabolic process"/>
    <property type="evidence" value="ECO:0007669"/>
    <property type="project" value="TreeGrafter"/>
</dbReference>
<evidence type="ECO:0000256" key="8">
    <source>
        <dbReference type="ARBA" id="ARBA00047647"/>
    </source>
</evidence>
<evidence type="ECO:0000313" key="10">
    <source>
        <dbReference type="EMBL" id="CAG9091381.1"/>
    </source>
</evidence>
<dbReference type="PANTHER" id="PTHR11113:SF14">
    <property type="entry name" value="N-ACETYLGLUCOSAMINE-6-PHOSPHATE DEACETYLASE"/>
    <property type="match status" value="1"/>
</dbReference>
<dbReference type="FunFam" id="3.20.20.140:FF:000023">
    <property type="entry name" value="N-acetylglucosamine-6-phosphate deacetylase"/>
    <property type="match status" value="1"/>
</dbReference>
<comment type="catalytic activity">
    <reaction evidence="8">
        <text>N-acetyl-D-glucosamine 6-phosphate + H2O = D-glucosamine 6-phosphate + acetate</text>
        <dbReference type="Rhea" id="RHEA:22936"/>
        <dbReference type="ChEBI" id="CHEBI:15377"/>
        <dbReference type="ChEBI" id="CHEBI:30089"/>
        <dbReference type="ChEBI" id="CHEBI:57513"/>
        <dbReference type="ChEBI" id="CHEBI:58725"/>
        <dbReference type="EC" id="3.5.1.25"/>
    </reaction>
</comment>
<comment type="cofactor">
    <cofactor evidence="1">
        <name>a divalent metal cation</name>
        <dbReference type="ChEBI" id="CHEBI:60240"/>
    </cofactor>
</comment>
<evidence type="ECO:0000313" key="11">
    <source>
        <dbReference type="Proteomes" id="UP000653454"/>
    </source>
</evidence>
<organism evidence="10 11">
    <name type="scientific">Plutella xylostella</name>
    <name type="common">Diamondback moth</name>
    <name type="synonym">Plutella maculipennis</name>
    <dbReference type="NCBI Taxonomy" id="51655"/>
    <lineage>
        <taxon>Eukaryota</taxon>
        <taxon>Metazoa</taxon>
        <taxon>Ecdysozoa</taxon>
        <taxon>Arthropoda</taxon>
        <taxon>Hexapoda</taxon>
        <taxon>Insecta</taxon>
        <taxon>Pterygota</taxon>
        <taxon>Neoptera</taxon>
        <taxon>Endopterygota</taxon>
        <taxon>Lepidoptera</taxon>
        <taxon>Glossata</taxon>
        <taxon>Ditrysia</taxon>
        <taxon>Yponomeutoidea</taxon>
        <taxon>Plutellidae</taxon>
        <taxon>Plutella</taxon>
    </lineage>
</organism>
<evidence type="ECO:0000256" key="5">
    <source>
        <dbReference type="ARBA" id="ARBA00022723"/>
    </source>
</evidence>
<evidence type="ECO:0000256" key="6">
    <source>
        <dbReference type="ARBA" id="ARBA00022801"/>
    </source>
</evidence>
<keyword evidence="6" id="KW-0378">Hydrolase</keyword>
<keyword evidence="11" id="KW-1185">Reference proteome</keyword>
<comment type="caution">
    <text evidence="10">The sequence shown here is derived from an EMBL/GenBank/DDBJ whole genome shotgun (WGS) entry which is preliminary data.</text>
</comment>
<comment type="similarity">
    <text evidence="2">Belongs to the metallo-dependent hydrolases superfamily. NagA family.</text>
</comment>
<proteinExistence type="inferred from homology"/>
<protein>
    <recommendedName>
        <fullName evidence="4">N-acetylglucosamine-6-phosphate deacetylase</fullName>
        <ecNumber evidence="3">3.5.1.25</ecNumber>
    </recommendedName>
</protein>
<sequence length="471" mass="50813">MKHNSQLTRFHNCFILRDSKIIKEDLWVRDGKIANPEEVFYVEQNQADVTVNCDGQLIAPGYIDIQINGGVGIDFSFDSENVEDGVEKVARELLKYGVTSFCPTMVTSDKEKYSKILPRIKKKQGGKHGATILGVHLEGPFINTAKKGAHMSELIRNPEKGLQSITDMYGSLENAIIVTLAPELPGALDAIKGLAALGLRVAVGHSIASLSEGEAAVNAGVNLITHLFNAMLPFHHRDPGLVGLLAATLPKQIYYGIISDGLHTHPASLRIACKTNPEGLILVSDAIAALGLPDGDYRIGPQAMIVKNNQAYVAGTNTLCGSMAALDECVRVLKKSTECSLEYALEAATLHPARALGIEHKKGTLNYGSDADFVMLHPESLQVHSTWIAGNTPTSNREGNIVELTLCAVNPTDCRPVRRGWRRSPAGLPAPTAPARAPLRTRVACRYTAIVDISGRGRGPVPTAFSDPYIY</sequence>
<dbReference type="InterPro" id="IPR011059">
    <property type="entry name" value="Metal-dep_hydrolase_composite"/>
</dbReference>
<dbReference type="EC" id="3.5.1.25" evidence="3"/>
<dbReference type="Gene3D" id="2.30.40.10">
    <property type="entry name" value="Urease, subunit C, domain 1"/>
    <property type="match status" value="1"/>
</dbReference>
<dbReference type="SUPFAM" id="SSF51556">
    <property type="entry name" value="Metallo-dependent hydrolases"/>
    <property type="match status" value="1"/>
</dbReference>
<dbReference type="PANTHER" id="PTHR11113">
    <property type="entry name" value="N-ACETYLGLUCOSAMINE-6-PHOSPHATE DEACETYLASE"/>
    <property type="match status" value="1"/>
</dbReference>
<dbReference type="GO" id="GO:0046872">
    <property type="term" value="F:metal ion binding"/>
    <property type="evidence" value="ECO:0007669"/>
    <property type="project" value="UniProtKB-KW"/>
</dbReference>
<dbReference type="GO" id="GO:0019262">
    <property type="term" value="P:N-acetylneuraminate catabolic process"/>
    <property type="evidence" value="ECO:0007669"/>
    <property type="project" value="UniProtKB-ARBA"/>
</dbReference>
<evidence type="ECO:0000259" key="9">
    <source>
        <dbReference type="Pfam" id="PF01979"/>
    </source>
</evidence>
<dbReference type="GO" id="GO:0008448">
    <property type="term" value="F:N-acetylglucosamine-6-phosphate deacetylase activity"/>
    <property type="evidence" value="ECO:0007669"/>
    <property type="project" value="UniProtKB-EC"/>
</dbReference>
<dbReference type="NCBIfam" id="TIGR00221">
    <property type="entry name" value="nagA"/>
    <property type="match status" value="1"/>
</dbReference>
<keyword evidence="7" id="KW-0119">Carbohydrate metabolism</keyword>
<dbReference type="GO" id="GO:0106279">
    <property type="term" value="P:negative regulation of UDP-N-acetylglucosamine biosynthetic process"/>
    <property type="evidence" value="ECO:0007669"/>
    <property type="project" value="UniProtKB-ARBA"/>
</dbReference>
<feature type="domain" description="Amidohydrolase-related" evidence="9">
    <location>
        <begin position="58"/>
        <end position="391"/>
    </location>
</feature>
<dbReference type="InterPro" id="IPR003764">
    <property type="entry name" value="GlcNAc_6-P_deAcase"/>
</dbReference>
<evidence type="ECO:0000256" key="2">
    <source>
        <dbReference type="ARBA" id="ARBA00010716"/>
    </source>
</evidence>
<gene>
    <name evidence="10" type="ORF">PLXY2_LOCUS929</name>
</gene>
<evidence type="ECO:0000256" key="7">
    <source>
        <dbReference type="ARBA" id="ARBA00023277"/>
    </source>
</evidence>
<name>A0A8S4D256_PLUXY</name>
<accession>A0A8S4D256</accession>
<dbReference type="InterPro" id="IPR032466">
    <property type="entry name" value="Metal_Hydrolase"/>
</dbReference>
<dbReference type="Pfam" id="PF01979">
    <property type="entry name" value="Amidohydro_1"/>
    <property type="match status" value="1"/>
</dbReference>
<evidence type="ECO:0000256" key="3">
    <source>
        <dbReference type="ARBA" id="ARBA00011899"/>
    </source>
</evidence>